<feature type="domain" description="Ig-like" evidence="2">
    <location>
        <begin position="217"/>
        <end position="305"/>
    </location>
</feature>
<dbReference type="InterPro" id="IPR013098">
    <property type="entry name" value="Ig_I-set"/>
</dbReference>
<dbReference type="PANTHER" id="PTHR47633">
    <property type="entry name" value="IMMUNOGLOBULIN"/>
    <property type="match status" value="1"/>
</dbReference>
<name>A0A3Q2TZY0_FUNHE</name>
<dbReference type="AlphaFoldDB" id="A0A3Q2TZY0"/>
<dbReference type="STRING" id="8078.ENSFHEP00000022660"/>
<feature type="domain" description="Ig-like" evidence="2">
    <location>
        <begin position="497"/>
        <end position="586"/>
    </location>
</feature>
<dbReference type="SMART" id="SM00409">
    <property type="entry name" value="IG"/>
    <property type="match status" value="6"/>
</dbReference>
<protein>
    <recommendedName>
        <fullName evidence="2">Ig-like domain-containing protein</fullName>
    </recommendedName>
</protein>
<evidence type="ECO:0000256" key="1">
    <source>
        <dbReference type="ARBA" id="ARBA00023319"/>
    </source>
</evidence>
<dbReference type="Proteomes" id="UP000265000">
    <property type="component" value="Unplaced"/>
</dbReference>
<dbReference type="InterPro" id="IPR003599">
    <property type="entry name" value="Ig_sub"/>
</dbReference>
<dbReference type="InterPro" id="IPR003598">
    <property type="entry name" value="Ig_sub2"/>
</dbReference>
<dbReference type="GO" id="GO:0055013">
    <property type="term" value="P:cardiac muscle cell development"/>
    <property type="evidence" value="ECO:0007669"/>
    <property type="project" value="UniProtKB-ARBA"/>
</dbReference>
<dbReference type="InterPro" id="IPR007110">
    <property type="entry name" value="Ig-like_dom"/>
</dbReference>
<dbReference type="Pfam" id="PF07679">
    <property type="entry name" value="I-set"/>
    <property type="match status" value="6"/>
</dbReference>
<dbReference type="Gene3D" id="2.60.40.10">
    <property type="entry name" value="Immunoglobulins"/>
    <property type="match status" value="6"/>
</dbReference>
<dbReference type="SUPFAM" id="SSF48726">
    <property type="entry name" value="Immunoglobulin"/>
    <property type="match status" value="6"/>
</dbReference>
<reference evidence="3" key="2">
    <citation type="submission" date="2025-09" db="UniProtKB">
        <authorList>
            <consortium name="Ensembl"/>
        </authorList>
    </citation>
    <scope>IDENTIFICATION</scope>
</reference>
<feature type="domain" description="Ig-like" evidence="2">
    <location>
        <begin position="403"/>
        <end position="492"/>
    </location>
</feature>
<evidence type="ECO:0000259" key="2">
    <source>
        <dbReference type="PROSITE" id="PS50835"/>
    </source>
</evidence>
<dbReference type="SMART" id="SM00408">
    <property type="entry name" value="IGc2"/>
    <property type="match status" value="6"/>
</dbReference>
<dbReference type="Ensembl" id="ENSFHET00000012305.1">
    <property type="protein sequence ID" value="ENSFHEP00000022660.1"/>
    <property type="gene ID" value="ENSFHEG00000003188.1"/>
</dbReference>
<dbReference type="FunFam" id="2.60.40.10:FF:000107">
    <property type="entry name" value="Myosin, light chain kinase a"/>
    <property type="match status" value="1"/>
</dbReference>
<keyword evidence="4" id="KW-1185">Reference proteome</keyword>
<feature type="domain" description="Ig-like" evidence="2">
    <location>
        <begin position="115"/>
        <end position="203"/>
    </location>
</feature>
<feature type="domain" description="Ig-like" evidence="2">
    <location>
        <begin position="310"/>
        <end position="399"/>
    </location>
</feature>
<keyword evidence="1" id="KW-0393">Immunoglobulin domain</keyword>
<sequence>MELRVVDKPNFVKPLGPVAAVVGAPLHLDVTAGESATLECTISGSPELKIRWFKDGKEMISGRKYKMTVKNNTAALKILSADKGDTSEYKMEVSNKVGKDECTCSVTVIDRAVPPSFTKTLKKIDGSIGSNVTLECRVAGSQPMVVSWFKDDKEIHSDAKYQLDFSESTASVTIARLDQSDGGVYTCRVSNNAGENATSGTLLLGFEHACCFPPEPPTITVKPESQDVSPGTDVVIKAVFTGSAPLVIKWFREEKEIFSAGKCVIKKEMSSSSLELHSVRPSESAKYTCQVSNDAGKADCTATLFVKEPPAFTMKLEPSRLLKAGQPLKLSSKVQGTPVISITWMKNGSEISSDRRHSMSFESGVASLEVEDCCVEDSGEYVCLASSEAGREQCSCSVTVKEPPVFVKPFESAEFVKGSDIILTGTVSGSPPFEISCFLNDKLIRSNNKHQLHVQKDTVTLQISDCDSRDDGTYRCTVANDVGETTCSCQVSLKEPPSFIEKPQDMSCMVGSEISMKCMCTGALPMTFRWNKDGHALTDDEHVKMSCEANSAELSLKNAQLSHCGKYVCEAQNKVGTQRCATQALE</sequence>
<dbReference type="InterPro" id="IPR013783">
    <property type="entry name" value="Ig-like_fold"/>
</dbReference>
<accession>A0A3Q2TZY0</accession>
<proteinExistence type="predicted"/>
<dbReference type="InterPro" id="IPR036179">
    <property type="entry name" value="Ig-like_dom_sf"/>
</dbReference>
<evidence type="ECO:0000313" key="4">
    <source>
        <dbReference type="Proteomes" id="UP000265000"/>
    </source>
</evidence>
<dbReference type="GO" id="GO:0003007">
    <property type="term" value="P:heart morphogenesis"/>
    <property type="evidence" value="ECO:0007669"/>
    <property type="project" value="UniProtKB-ARBA"/>
</dbReference>
<dbReference type="GeneTree" id="ENSGT01110000267173"/>
<evidence type="ECO:0000313" key="3">
    <source>
        <dbReference type="Ensembl" id="ENSFHEP00000022660.1"/>
    </source>
</evidence>
<feature type="domain" description="Ig-like" evidence="2">
    <location>
        <begin position="17"/>
        <end position="107"/>
    </location>
</feature>
<organism evidence="3 4">
    <name type="scientific">Fundulus heteroclitus</name>
    <name type="common">Killifish</name>
    <name type="synonym">Mummichog</name>
    <dbReference type="NCBI Taxonomy" id="8078"/>
    <lineage>
        <taxon>Eukaryota</taxon>
        <taxon>Metazoa</taxon>
        <taxon>Chordata</taxon>
        <taxon>Craniata</taxon>
        <taxon>Vertebrata</taxon>
        <taxon>Euteleostomi</taxon>
        <taxon>Actinopterygii</taxon>
        <taxon>Neopterygii</taxon>
        <taxon>Teleostei</taxon>
        <taxon>Neoteleostei</taxon>
        <taxon>Acanthomorphata</taxon>
        <taxon>Ovalentaria</taxon>
        <taxon>Atherinomorphae</taxon>
        <taxon>Cyprinodontiformes</taxon>
        <taxon>Fundulidae</taxon>
        <taxon>Fundulus</taxon>
    </lineage>
</organism>
<dbReference type="PROSITE" id="PS50835">
    <property type="entry name" value="IG_LIKE"/>
    <property type="match status" value="6"/>
</dbReference>
<reference evidence="3" key="1">
    <citation type="submission" date="2025-08" db="UniProtKB">
        <authorList>
            <consortium name="Ensembl"/>
        </authorList>
    </citation>
    <scope>IDENTIFICATION</scope>
</reference>
<dbReference type="FunFam" id="2.60.40.10:FF:000022">
    <property type="entry name" value="Cardiac titin"/>
    <property type="match status" value="5"/>
</dbReference>